<accession>A0ABV0T195</accession>
<dbReference type="Proteomes" id="UP001482620">
    <property type="component" value="Unassembled WGS sequence"/>
</dbReference>
<name>A0ABV0T195_9TELE</name>
<proteinExistence type="predicted"/>
<dbReference type="EMBL" id="JAHRIQ010015786">
    <property type="protein sequence ID" value="MEQ2226650.1"/>
    <property type="molecule type" value="Genomic_DNA"/>
</dbReference>
<organism evidence="1 2">
    <name type="scientific">Ilyodon furcidens</name>
    <name type="common">goldbreast splitfin</name>
    <dbReference type="NCBI Taxonomy" id="33524"/>
    <lineage>
        <taxon>Eukaryota</taxon>
        <taxon>Metazoa</taxon>
        <taxon>Chordata</taxon>
        <taxon>Craniata</taxon>
        <taxon>Vertebrata</taxon>
        <taxon>Euteleostomi</taxon>
        <taxon>Actinopterygii</taxon>
        <taxon>Neopterygii</taxon>
        <taxon>Teleostei</taxon>
        <taxon>Neoteleostei</taxon>
        <taxon>Acanthomorphata</taxon>
        <taxon>Ovalentaria</taxon>
        <taxon>Atherinomorphae</taxon>
        <taxon>Cyprinodontiformes</taxon>
        <taxon>Goodeidae</taxon>
        <taxon>Ilyodon</taxon>
    </lineage>
</organism>
<sequence length="148" mass="17078">MVIMTKHFRVGPIRPQGMSQKRRSLSLRTFNNCNLAVLSYFWLLLVASQPMLVQNFTVDNDSLTSFNSFFTRSLAYFLELIRTCQQQIQHDITELEESFSLSGVATASHLSPFNPMFCISFCHRMETMIIRNSIINKQAQKDVFGEQV</sequence>
<evidence type="ECO:0000313" key="2">
    <source>
        <dbReference type="Proteomes" id="UP001482620"/>
    </source>
</evidence>
<keyword evidence="2" id="KW-1185">Reference proteome</keyword>
<reference evidence="1 2" key="1">
    <citation type="submission" date="2021-06" db="EMBL/GenBank/DDBJ databases">
        <authorList>
            <person name="Palmer J.M."/>
        </authorList>
    </citation>
    <scope>NUCLEOTIDE SEQUENCE [LARGE SCALE GENOMIC DNA]</scope>
    <source>
        <strain evidence="2">if_2019</strain>
        <tissue evidence="1">Muscle</tissue>
    </source>
</reference>
<gene>
    <name evidence="1" type="ORF">ILYODFUR_029489</name>
</gene>
<protein>
    <submittedName>
        <fullName evidence="1">Uncharacterized protein</fullName>
    </submittedName>
</protein>
<comment type="caution">
    <text evidence="1">The sequence shown here is derived from an EMBL/GenBank/DDBJ whole genome shotgun (WGS) entry which is preliminary data.</text>
</comment>
<evidence type="ECO:0000313" key="1">
    <source>
        <dbReference type="EMBL" id="MEQ2226650.1"/>
    </source>
</evidence>